<feature type="domain" description="AB hydrolase-1" evidence="2">
    <location>
        <begin position="32"/>
        <end position="158"/>
    </location>
</feature>
<protein>
    <submittedName>
        <fullName evidence="3">Haloalkane dehalogenase</fullName>
    </submittedName>
</protein>
<keyword evidence="4" id="KW-1185">Reference proteome</keyword>
<comment type="caution">
    <text evidence="3">The sequence shown here is derived from an EMBL/GenBank/DDBJ whole genome shotgun (WGS) entry which is preliminary data.</text>
</comment>
<dbReference type="GO" id="GO:0004301">
    <property type="term" value="F:epoxide hydrolase activity"/>
    <property type="evidence" value="ECO:0007669"/>
    <property type="project" value="TreeGrafter"/>
</dbReference>
<evidence type="ECO:0000256" key="1">
    <source>
        <dbReference type="SAM" id="MobiDB-lite"/>
    </source>
</evidence>
<feature type="compositionally biased region" description="Basic residues" evidence="1">
    <location>
        <begin position="252"/>
        <end position="261"/>
    </location>
</feature>
<dbReference type="InterPro" id="IPR029058">
    <property type="entry name" value="AB_hydrolase_fold"/>
</dbReference>
<dbReference type="PANTHER" id="PTHR42977">
    <property type="entry name" value="HYDROLASE-RELATED"/>
    <property type="match status" value="1"/>
</dbReference>
<feature type="compositionally biased region" description="Low complexity" evidence="1">
    <location>
        <begin position="200"/>
        <end position="226"/>
    </location>
</feature>
<reference evidence="3 4" key="1">
    <citation type="submission" date="2016-08" db="EMBL/GenBank/DDBJ databases">
        <title>Genome sequence of Clavibacter michiganensis subsp. michiganensis strain CASJ007.</title>
        <authorList>
            <person name="Thapa S.P."/>
            <person name="Coaker G."/>
        </authorList>
    </citation>
    <scope>NUCLEOTIDE SEQUENCE [LARGE SCALE GENOMIC DNA]</scope>
    <source>
        <strain evidence="3">CASJ007</strain>
    </source>
</reference>
<evidence type="ECO:0000313" key="3">
    <source>
        <dbReference type="EMBL" id="OUE03673.1"/>
    </source>
</evidence>
<dbReference type="PANTHER" id="PTHR42977:SF1">
    <property type="entry name" value="BLR6576 PROTEIN"/>
    <property type="match status" value="1"/>
</dbReference>
<dbReference type="InterPro" id="IPR000073">
    <property type="entry name" value="AB_hydrolase_1"/>
</dbReference>
<proteinExistence type="predicted"/>
<name>A0A251XKE9_CLAMM</name>
<accession>A0A251XKE9</accession>
<dbReference type="InterPro" id="IPR000639">
    <property type="entry name" value="Epox_hydrolase-like"/>
</dbReference>
<dbReference type="Proteomes" id="UP000195062">
    <property type="component" value="Unassembled WGS sequence"/>
</dbReference>
<dbReference type="PRINTS" id="PR00412">
    <property type="entry name" value="EPOXHYDRLASE"/>
</dbReference>
<dbReference type="AlphaFoldDB" id="A0A251XKE9"/>
<feature type="region of interest" description="Disordered" evidence="1">
    <location>
        <begin position="182"/>
        <end position="303"/>
    </location>
</feature>
<dbReference type="Gene3D" id="3.40.50.1820">
    <property type="entry name" value="alpha/beta hydrolase"/>
    <property type="match status" value="1"/>
</dbReference>
<feature type="compositionally biased region" description="Low complexity" evidence="1">
    <location>
        <begin position="262"/>
        <end position="291"/>
    </location>
</feature>
<dbReference type="InterPro" id="IPR051340">
    <property type="entry name" value="Haloalkane_dehalogenase"/>
</dbReference>
<gene>
    <name evidence="3" type="primary">dhmA</name>
    <name evidence="3" type="ORF">CMMCAS07_01905</name>
</gene>
<sequence>MVTVHHRTVSVSVDGLDDLDVFWREAGPADAPVLLLLHGYPSSSHMFRHLIPALADRFRVIAPDLVGFGRSSAPSVEEFDYTFAALAEVTGRFLATIGVSRYAIYVQDYGAPVGWRLALADPSAVTGVVSQNGNAYEEGFVPSFWDPIWADAAERTDATRDALRPALGRAAVEWQYTHGVPDPSVVDPDAWSTTSRSSPAPARTTFSSRSSATTPPTASSTRRCTPGSASPAYRCSRSGAGTTRSSPPPVRRPSRGTRRTRASSWSTADTSSSSRTSTASSRRSGSGTPSSEVPPDQPAATRS</sequence>
<dbReference type="SUPFAM" id="SSF53474">
    <property type="entry name" value="alpha/beta-Hydrolases"/>
    <property type="match status" value="1"/>
</dbReference>
<organism evidence="3 4">
    <name type="scientific">Clavibacter michiganensis subsp. michiganensis</name>
    <dbReference type="NCBI Taxonomy" id="33013"/>
    <lineage>
        <taxon>Bacteria</taxon>
        <taxon>Bacillati</taxon>
        <taxon>Actinomycetota</taxon>
        <taxon>Actinomycetes</taxon>
        <taxon>Micrococcales</taxon>
        <taxon>Microbacteriaceae</taxon>
        <taxon>Clavibacter</taxon>
    </lineage>
</organism>
<dbReference type="EMBL" id="MDHH01000001">
    <property type="protein sequence ID" value="OUE03673.1"/>
    <property type="molecule type" value="Genomic_DNA"/>
</dbReference>
<evidence type="ECO:0000259" key="2">
    <source>
        <dbReference type="Pfam" id="PF00561"/>
    </source>
</evidence>
<evidence type="ECO:0000313" key="4">
    <source>
        <dbReference type="Proteomes" id="UP000195062"/>
    </source>
</evidence>
<dbReference type="Pfam" id="PF00561">
    <property type="entry name" value="Abhydrolase_1"/>
    <property type="match status" value="1"/>
</dbReference>